<dbReference type="InterPro" id="IPR037185">
    <property type="entry name" value="EmrE-like"/>
</dbReference>
<dbReference type="GO" id="GO:0022857">
    <property type="term" value="F:transmembrane transporter activity"/>
    <property type="evidence" value="ECO:0007669"/>
    <property type="project" value="InterPro"/>
</dbReference>
<keyword evidence="4 6" id="KW-1133">Transmembrane helix</keyword>
<feature type="transmembrane region" description="Helical" evidence="6">
    <location>
        <begin position="12"/>
        <end position="32"/>
    </location>
</feature>
<dbReference type="KEGG" id="egt:105956917"/>
<feature type="transmembrane region" description="Helical" evidence="6">
    <location>
        <begin position="101"/>
        <end position="122"/>
    </location>
</feature>
<dbReference type="InterPro" id="IPR000620">
    <property type="entry name" value="EamA_dom"/>
</dbReference>
<feature type="transmembrane region" description="Helical" evidence="6">
    <location>
        <begin position="134"/>
        <end position="163"/>
    </location>
</feature>
<dbReference type="AlphaFoldDB" id="A0A022REZ9"/>
<dbReference type="InterPro" id="IPR030184">
    <property type="entry name" value="WAT1-related"/>
</dbReference>
<dbReference type="EMBL" id="KI630481">
    <property type="protein sequence ID" value="EYU38348.1"/>
    <property type="molecule type" value="Genomic_DNA"/>
</dbReference>
<evidence type="ECO:0000256" key="5">
    <source>
        <dbReference type="ARBA" id="ARBA00023136"/>
    </source>
</evidence>
<feature type="transmembrane region" description="Helical" evidence="6">
    <location>
        <begin position="255"/>
        <end position="273"/>
    </location>
</feature>
<name>A0A022REZ9_ERYGU</name>
<protein>
    <recommendedName>
        <fullName evidence="6">WAT1-related protein</fullName>
    </recommendedName>
</protein>
<dbReference type="Pfam" id="PF00892">
    <property type="entry name" value="EamA"/>
    <property type="match status" value="2"/>
</dbReference>
<reference evidence="8 9" key="1">
    <citation type="journal article" date="2013" name="Proc. Natl. Acad. Sci. U.S.A.">
        <title>Fine-scale variation in meiotic recombination in Mimulus inferred from population shotgun sequencing.</title>
        <authorList>
            <person name="Hellsten U."/>
            <person name="Wright K.M."/>
            <person name="Jenkins J."/>
            <person name="Shu S."/>
            <person name="Yuan Y."/>
            <person name="Wessler S.R."/>
            <person name="Schmutz J."/>
            <person name="Willis J.H."/>
            <person name="Rokhsar D.S."/>
        </authorList>
    </citation>
    <scope>NUCLEOTIDE SEQUENCE [LARGE SCALE GENOMIC DNA]</scope>
    <source>
        <strain evidence="9">cv. DUN x IM62</strain>
    </source>
</reference>
<accession>A0A022REZ9</accession>
<keyword evidence="5 6" id="KW-0472">Membrane</keyword>
<comment type="subcellular location">
    <subcellularLocation>
        <location evidence="1 6">Membrane</location>
        <topology evidence="1 6">Multi-pass membrane protein</topology>
    </subcellularLocation>
</comment>
<evidence type="ECO:0000313" key="8">
    <source>
        <dbReference type="EMBL" id="EYU38348.1"/>
    </source>
</evidence>
<feature type="domain" description="EamA" evidence="7">
    <location>
        <begin position="185"/>
        <end position="324"/>
    </location>
</feature>
<dbReference type="OMA" id="INGPMLN"/>
<feature type="transmembrane region" description="Helical" evidence="6">
    <location>
        <begin position="307"/>
        <end position="325"/>
    </location>
</feature>
<dbReference type="GO" id="GO:0005886">
    <property type="term" value="C:plasma membrane"/>
    <property type="evidence" value="ECO:0000318"/>
    <property type="project" value="GO_Central"/>
</dbReference>
<dbReference type="eggNOG" id="ENOG502QUF7">
    <property type="taxonomic scope" value="Eukaryota"/>
</dbReference>
<proteinExistence type="inferred from homology"/>
<evidence type="ECO:0000256" key="3">
    <source>
        <dbReference type="ARBA" id="ARBA00022692"/>
    </source>
</evidence>
<dbReference type="PhylomeDB" id="A0A022REZ9"/>
<feature type="transmembrane region" description="Helical" evidence="6">
    <location>
        <begin position="280"/>
        <end position="301"/>
    </location>
</feature>
<evidence type="ECO:0000256" key="4">
    <source>
        <dbReference type="ARBA" id="ARBA00022989"/>
    </source>
</evidence>
<evidence type="ECO:0000313" key="9">
    <source>
        <dbReference type="Proteomes" id="UP000030748"/>
    </source>
</evidence>
<dbReference type="Proteomes" id="UP000030748">
    <property type="component" value="Unassembled WGS sequence"/>
</dbReference>
<feature type="transmembrane region" description="Helical" evidence="6">
    <location>
        <begin position="215"/>
        <end position="235"/>
    </location>
</feature>
<evidence type="ECO:0000256" key="6">
    <source>
        <dbReference type="RuleBase" id="RU363077"/>
    </source>
</evidence>
<gene>
    <name evidence="8" type="ORF">MIMGU_mgv1a009263mg</name>
</gene>
<feature type="transmembrane region" description="Helical" evidence="6">
    <location>
        <begin position="44"/>
        <end position="61"/>
    </location>
</feature>
<evidence type="ECO:0000259" key="7">
    <source>
        <dbReference type="Pfam" id="PF00892"/>
    </source>
</evidence>
<feature type="transmembrane region" description="Helical" evidence="6">
    <location>
        <begin position="183"/>
        <end position="203"/>
    </location>
</feature>
<dbReference type="OrthoDB" id="1728340at2759"/>
<keyword evidence="9" id="KW-1185">Reference proteome</keyword>
<dbReference type="SUPFAM" id="SSF103481">
    <property type="entry name" value="Multidrug resistance efflux transporter EmrE"/>
    <property type="match status" value="2"/>
</dbReference>
<dbReference type="PANTHER" id="PTHR31218">
    <property type="entry name" value="WAT1-RELATED PROTEIN"/>
    <property type="match status" value="1"/>
</dbReference>
<evidence type="ECO:0000256" key="2">
    <source>
        <dbReference type="ARBA" id="ARBA00007635"/>
    </source>
</evidence>
<comment type="similarity">
    <text evidence="2 6">Belongs to the drug/metabolite transporter (DMT) superfamily. Plant drug/metabolite exporter (P-DME) (TC 2.A.7.4) family.</text>
</comment>
<feature type="domain" description="EamA" evidence="7">
    <location>
        <begin position="12"/>
        <end position="136"/>
    </location>
</feature>
<organism evidence="8 9">
    <name type="scientific">Erythranthe guttata</name>
    <name type="common">Yellow monkey flower</name>
    <name type="synonym">Mimulus guttatus</name>
    <dbReference type="NCBI Taxonomy" id="4155"/>
    <lineage>
        <taxon>Eukaryota</taxon>
        <taxon>Viridiplantae</taxon>
        <taxon>Streptophyta</taxon>
        <taxon>Embryophyta</taxon>
        <taxon>Tracheophyta</taxon>
        <taxon>Spermatophyta</taxon>
        <taxon>Magnoliopsida</taxon>
        <taxon>eudicotyledons</taxon>
        <taxon>Gunneridae</taxon>
        <taxon>Pentapetalae</taxon>
        <taxon>asterids</taxon>
        <taxon>lamiids</taxon>
        <taxon>Lamiales</taxon>
        <taxon>Phrymaceae</taxon>
        <taxon>Erythranthe</taxon>
    </lineage>
</organism>
<keyword evidence="3 6" id="KW-0812">Transmembrane</keyword>
<sequence>MDPKLVKKVKPYLAIVFMQFGYAGFAIIAKTALDQGMSNYTLSIYRNAIATLVVAPFALLLERKIRPKMTVSVLWKIALLAFLEPVIDQNLYYMGMKHTTATFSTAMCNILPAITFLLAWALRLEKVNVRRAHGYAKILGTFATLGGAMIMTLVQGSIIGLPWTKIEPNSESADGVVITTQDPVKGALMITVGCFCCSIFYILQAITMKSYAAPLSLTCLICMAGMLQGIVLTLAVERGNFSIWSIGWDTKLLAYTYSGVICSGVSYYVSGIVMNEKGPVFVTSFNPLNMVIVAVLSSFIFAEQLNIGKVIGATVIVFGLYLVIWGKTQDQRETAIIDQETNHSPNGV</sequence>
<feature type="transmembrane region" description="Helical" evidence="6">
    <location>
        <begin position="73"/>
        <end position="95"/>
    </location>
</feature>
<evidence type="ECO:0000256" key="1">
    <source>
        <dbReference type="ARBA" id="ARBA00004141"/>
    </source>
</evidence>